<evidence type="ECO:0000313" key="3">
    <source>
        <dbReference type="Proteomes" id="UP000002748"/>
    </source>
</evidence>
<accession>J6FB24</accession>
<dbReference type="Proteomes" id="UP000002748">
    <property type="component" value="Unassembled WGS sequence"/>
</dbReference>
<comment type="caution">
    <text evidence="2">The sequence shown here is derived from an EMBL/GenBank/DDBJ whole genome shotgun (WGS) entry which is preliminary data.</text>
</comment>
<dbReference type="KEGG" id="tasa:A1Q1_04583"/>
<dbReference type="VEuPathDB" id="FungiDB:A1Q1_04583"/>
<dbReference type="AlphaFoldDB" id="J6FB24"/>
<dbReference type="RefSeq" id="XP_014183491.1">
    <property type="nucleotide sequence ID" value="XM_014328016.1"/>
</dbReference>
<evidence type="ECO:0000313" key="2">
    <source>
        <dbReference type="EMBL" id="EJT52372.1"/>
    </source>
</evidence>
<evidence type="ECO:0000256" key="1">
    <source>
        <dbReference type="SAM" id="MobiDB-lite"/>
    </source>
</evidence>
<name>J6FB24_TRIAS</name>
<gene>
    <name evidence="2" type="ORF">A1Q1_04583</name>
</gene>
<dbReference type="EMBL" id="ALBS01000027">
    <property type="protein sequence ID" value="EJT52372.1"/>
    <property type="molecule type" value="Genomic_DNA"/>
</dbReference>
<sequence length="245" mass="27722">MTTDLVDGNSQQCSGSFQDHPEWQDGDFDLVSSDGWRFKISSDLLFESSPSTPPSHLFTDPVIERKHVIARYLQLLVHKSVGDDAFMRRQAGSLLDRILLTEYTHLIRFLNKWGCDDPMQVSNAMLRLGVSLIGASVNRTLDPLDIFILGAEMDEKNVCATAIAAGCFADRVYDPKTGEYREVIWGVKQLPDRFMQLCAPAYLEAAIRAIREYWKARGTTGDRKLPLDFLQDRFCLGLESPRDQD</sequence>
<protein>
    <submittedName>
        <fullName evidence="2">Uncharacterized protein</fullName>
    </submittedName>
</protein>
<organism evidence="2 3">
    <name type="scientific">Trichosporon asahii var. asahii (strain ATCC 90039 / CBS 2479 / JCM 2466 / KCTC 7840 / NBRC 103889/ NCYC 2677 / UAMH 7654)</name>
    <name type="common">Yeast</name>
    <dbReference type="NCBI Taxonomy" id="1186058"/>
    <lineage>
        <taxon>Eukaryota</taxon>
        <taxon>Fungi</taxon>
        <taxon>Dikarya</taxon>
        <taxon>Basidiomycota</taxon>
        <taxon>Agaricomycotina</taxon>
        <taxon>Tremellomycetes</taxon>
        <taxon>Trichosporonales</taxon>
        <taxon>Trichosporonaceae</taxon>
        <taxon>Trichosporon</taxon>
    </lineage>
</organism>
<dbReference type="OrthoDB" id="2574774at2759"/>
<dbReference type="GeneID" id="25988096"/>
<proteinExistence type="predicted"/>
<reference evidence="2 3" key="1">
    <citation type="journal article" date="2012" name="Eukaryot. Cell">
        <title>Draft genome sequence of CBS 2479, the standard type strain of Trichosporon asahii.</title>
        <authorList>
            <person name="Yang R.Y."/>
            <person name="Li H.T."/>
            <person name="Zhu H."/>
            <person name="Zhou G.P."/>
            <person name="Wang M."/>
            <person name="Wang L."/>
        </authorList>
    </citation>
    <scope>NUCLEOTIDE SEQUENCE [LARGE SCALE GENOMIC DNA]</scope>
    <source>
        <strain evidence="3">ATCC 90039 / CBS 2479 / JCM 2466 / KCTC 7840 / NCYC 2677 / UAMH 7654</strain>
    </source>
</reference>
<feature type="compositionally biased region" description="Polar residues" evidence="1">
    <location>
        <begin position="1"/>
        <end position="17"/>
    </location>
</feature>
<dbReference type="HOGENOM" id="CLU_077751_0_0_1"/>
<feature type="region of interest" description="Disordered" evidence="1">
    <location>
        <begin position="1"/>
        <end position="21"/>
    </location>
</feature>